<dbReference type="EMBL" id="JAIQZJ010000002">
    <property type="protein sequence ID" value="MBZ5737721.1"/>
    <property type="molecule type" value="Genomic_DNA"/>
</dbReference>
<dbReference type="RefSeq" id="WP_224122097.1">
    <property type="nucleotide sequence ID" value="NZ_JAIQZJ010000002.1"/>
</dbReference>
<feature type="compositionally biased region" description="Acidic residues" evidence="1">
    <location>
        <begin position="40"/>
        <end position="54"/>
    </location>
</feature>
<proteinExistence type="predicted"/>
<organism evidence="2 3">
    <name type="scientific">Nocardioides mangrovi</name>
    <dbReference type="NCBI Taxonomy" id="2874580"/>
    <lineage>
        <taxon>Bacteria</taxon>
        <taxon>Bacillati</taxon>
        <taxon>Actinomycetota</taxon>
        <taxon>Actinomycetes</taxon>
        <taxon>Propionibacteriales</taxon>
        <taxon>Nocardioidaceae</taxon>
        <taxon>Nocardioides</taxon>
    </lineage>
</organism>
<sequence length="60" mass="6199">MTAPVPEENDEPTATDGEQTPPGEHDSELPGAGDRTTSAEEQEENAETSLDEPSDGSGGE</sequence>
<gene>
    <name evidence="2" type="ORF">K8U61_06065</name>
</gene>
<protein>
    <submittedName>
        <fullName evidence="2">Uncharacterized protein</fullName>
    </submittedName>
</protein>
<name>A0ABS7UAH2_9ACTN</name>
<dbReference type="Proteomes" id="UP000780875">
    <property type="component" value="Unassembled WGS sequence"/>
</dbReference>
<reference evidence="2 3" key="1">
    <citation type="submission" date="2021-09" db="EMBL/GenBank/DDBJ databases">
        <title>Whole genome sequence of Nocardioides sp. GBK3QG-3.</title>
        <authorList>
            <person name="Tuo L."/>
        </authorList>
    </citation>
    <scope>NUCLEOTIDE SEQUENCE [LARGE SCALE GENOMIC DNA]</scope>
    <source>
        <strain evidence="2 3">GBK3QG-3</strain>
    </source>
</reference>
<accession>A0ABS7UAH2</accession>
<evidence type="ECO:0000256" key="1">
    <source>
        <dbReference type="SAM" id="MobiDB-lite"/>
    </source>
</evidence>
<evidence type="ECO:0000313" key="3">
    <source>
        <dbReference type="Proteomes" id="UP000780875"/>
    </source>
</evidence>
<comment type="caution">
    <text evidence="2">The sequence shown here is derived from an EMBL/GenBank/DDBJ whole genome shotgun (WGS) entry which is preliminary data.</text>
</comment>
<feature type="region of interest" description="Disordered" evidence="1">
    <location>
        <begin position="1"/>
        <end position="60"/>
    </location>
</feature>
<keyword evidence="3" id="KW-1185">Reference proteome</keyword>
<evidence type="ECO:0000313" key="2">
    <source>
        <dbReference type="EMBL" id="MBZ5737721.1"/>
    </source>
</evidence>